<evidence type="ECO:0000256" key="4">
    <source>
        <dbReference type="ARBA" id="ARBA00023136"/>
    </source>
</evidence>
<dbReference type="PROSITE" id="PS51212">
    <property type="entry name" value="WSC"/>
    <property type="match status" value="1"/>
</dbReference>
<dbReference type="PANTHER" id="PTHR15549:SF33">
    <property type="entry name" value="MEMBRANE PROTEIN WSC4, PUTATIVE (AFU_ORTHOLOGUE AFUA_5G09020)-RELATED"/>
    <property type="match status" value="1"/>
</dbReference>
<dbReference type="GO" id="GO:0071944">
    <property type="term" value="C:cell periphery"/>
    <property type="evidence" value="ECO:0007669"/>
    <property type="project" value="UniProtKB-ARBA"/>
</dbReference>
<dbReference type="SMART" id="SM00321">
    <property type="entry name" value="WSC"/>
    <property type="match status" value="1"/>
</dbReference>
<feature type="compositionally biased region" description="Low complexity" evidence="5">
    <location>
        <begin position="165"/>
        <end position="182"/>
    </location>
</feature>
<comment type="caution">
    <text evidence="9">The sequence shown here is derived from an EMBL/GenBank/DDBJ whole genome shotgun (WGS) entry which is preliminary data.</text>
</comment>
<evidence type="ECO:0000256" key="6">
    <source>
        <dbReference type="SAM" id="Phobius"/>
    </source>
</evidence>
<dbReference type="InterPro" id="IPR002889">
    <property type="entry name" value="WSC_carb-bd"/>
</dbReference>
<evidence type="ECO:0000256" key="1">
    <source>
        <dbReference type="ARBA" id="ARBA00004167"/>
    </source>
</evidence>
<evidence type="ECO:0000256" key="2">
    <source>
        <dbReference type="ARBA" id="ARBA00022692"/>
    </source>
</evidence>
<evidence type="ECO:0000313" key="9">
    <source>
        <dbReference type="EMBL" id="PWY76708.1"/>
    </source>
</evidence>
<comment type="subcellular location">
    <subcellularLocation>
        <location evidence="1">Membrane</location>
        <topology evidence="1">Single-pass membrane protein</topology>
    </subcellularLocation>
</comment>
<dbReference type="Pfam" id="PF01822">
    <property type="entry name" value="WSC"/>
    <property type="match status" value="1"/>
</dbReference>
<feature type="chain" id="PRO_5016416262" evidence="7">
    <location>
        <begin position="31"/>
        <end position="284"/>
    </location>
</feature>
<accession>A0A317VV35</accession>
<dbReference type="InterPro" id="IPR051694">
    <property type="entry name" value="Immunoregulatory_rcpt-like"/>
</dbReference>
<dbReference type="RefSeq" id="XP_025389698.1">
    <property type="nucleotide sequence ID" value="XM_025526941.1"/>
</dbReference>
<reference evidence="9" key="1">
    <citation type="submission" date="2016-12" db="EMBL/GenBank/DDBJ databases">
        <title>The genomes of Aspergillus section Nigri reveals drivers in fungal speciation.</title>
        <authorList>
            <consortium name="DOE Joint Genome Institute"/>
            <person name="Vesth T.C."/>
            <person name="Nybo J."/>
            <person name="Theobald S."/>
            <person name="Brandl J."/>
            <person name="Frisvad J.C."/>
            <person name="Nielsen K.F."/>
            <person name="Lyhne E.K."/>
            <person name="Kogle M.E."/>
            <person name="Kuo A."/>
            <person name="Riley R."/>
            <person name="Clum A."/>
            <person name="Nolan M."/>
            <person name="Lipzen A."/>
            <person name="Salamov A."/>
            <person name="Henrissat B."/>
            <person name="Wiebenga A."/>
            <person name="De vries R.P."/>
            <person name="Grigoriev I.V."/>
            <person name="Mortensen U.H."/>
            <person name="Andersen M.R."/>
            <person name="Baker S.E."/>
        </authorList>
    </citation>
    <scope>NUCLEOTIDE SEQUENCE</scope>
    <source>
        <strain evidence="9">CBS 122712</strain>
    </source>
</reference>
<evidence type="ECO:0000256" key="7">
    <source>
        <dbReference type="SAM" id="SignalP"/>
    </source>
</evidence>
<keyword evidence="4 6" id="KW-0472">Membrane</keyword>
<feature type="region of interest" description="Disordered" evidence="5">
    <location>
        <begin position="257"/>
        <end position="284"/>
    </location>
</feature>
<evidence type="ECO:0000256" key="5">
    <source>
        <dbReference type="SAM" id="MobiDB-lite"/>
    </source>
</evidence>
<name>A0A317VV35_ASPEC</name>
<keyword evidence="3 6" id="KW-1133">Transmembrane helix</keyword>
<feature type="domain" description="WSC" evidence="8">
    <location>
        <begin position="32"/>
        <end position="121"/>
    </location>
</feature>
<sequence>MYHTTKSFTMRSALAASALLLSISLPATYAYTEEYNGCYSDSTPLKDQGTYTYQSDGYCQKLCLKDNYSVFALHNGQDCLCGNLLPASSAKVDDSKCNIACAGWPSVDCGGSSTYSVYLTGIEDDVDHYSASSTSTSSSESETSTTSTQEAHVVTSSGTTQTVYATSGTDATASATTEGATEAPKKKSSSANTAAIAAGVVVGVVGACALAGAGFFLWRFKNRKSQYRRSVGVDNYGNPMSQHSMSDSRFDGDFMAQRRQSNGSIDDDQDFSRRILQVTNPDRR</sequence>
<gene>
    <name evidence="9" type="ORF">BO83DRAFT_237410</name>
</gene>
<feature type="transmembrane region" description="Helical" evidence="6">
    <location>
        <begin position="194"/>
        <end position="218"/>
    </location>
</feature>
<dbReference type="Proteomes" id="UP000246171">
    <property type="component" value="Unassembled WGS sequence"/>
</dbReference>
<dbReference type="GeneID" id="37048903"/>
<dbReference type="AlphaFoldDB" id="A0A317VV35"/>
<dbReference type="Gene3D" id="1.20.5.510">
    <property type="entry name" value="Single helix bin"/>
    <property type="match status" value="1"/>
</dbReference>
<keyword evidence="2 6" id="KW-0812">Transmembrane</keyword>
<evidence type="ECO:0000256" key="3">
    <source>
        <dbReference type="ARBA" id="ARBA00022989"/>
    </source>
</evidence>
<feature type="region of interest" description="Disordered" evidence="5">
    <location>
        <begin position="130"/>
        <end position="190"/>
    </location>
</feature>
<dbReference type="GO" id="GO:0016020">
    <property type="term" value="C:membrane"/>
    <property type="evidence" value="ECO:0007669"/>
    <property type="project" value="UniProtKB-SubCell"/>
</dbReference>
<keyword evidence="10" id="KW-1185">Reference proteome</keyword>
<proteinExistence type="predicted"/>
<feature type="compositionally biased region" description="Polar residues" evidence="5">
    <location>
        <begin position="154"/>
        <end position="164"/>
    </location>
</feature>
<organism evidence="9 10">
    <name type="scientific">Aspergillus eucalypticola (strain CBS 122712 / IBT 29274)</name>
    <dbReference type="NCBI Taxonomy" id="1448314"/>
    <lineage>
        <taxon>Eukaryota</taxon>
        <taxon>Fungi</taxon>
        <taxon>Dikarya</taxon>
        <taxon>Ascomycota</taxon>
        <taxon>Pezizomycotina</taxon>
        <taxon>Eurotiomycetes</taxon>
        <taxon>Eurotiomycetidae</taxon>
        <taxon>Eurotiales</taxon>
        <taxon>Aspergillaceae</taxon>
        <taxon>Aspergillus</taxon>
        <taxon>Aspergillus subgen. Circumdati</taxon>
    </lineage>
</organism>
<dbReference type="VEuPathDB" id="FungiDB:BO83DRAFT_237410"/>
<feature type="compositionally biased region" description="Low complexity" evidence="5">
    <location>
        <begin position="132"/>
        <end position="148"/>
    </location>
</feature>
<evidence type="ECO:0000313" key="10">
    <source>
        <dbReference type="Proteomes" id="UP000246171"/>
    </source>
</evidence>
<dbReference type="PANTHER" id="PTHR15549">
    <property type="entry name" value="PAIRED IMMUNOGLOBULIN-LIKE TYPE 2 RECEPTOR"/>
    <property type="match status" value="1"/>
</dbReference>
<keyword evidence="7" id="KW-0732">Signal</keyword>
<protein>
    <submittedName>
        <fullName evidence="9">WSC-domain-containing protein</fullName>
    </submittedName>
</protein>
<dbReference type="OrthoDB" id="2019572at2759"/>
<evidence type="ECO:0000259" key="8">
    <source>
        <dbReference type="PROSITE" id="PS51212"/>
    </source>
</evidence>
<feature type="signal peptide" evidence="7">
    <location>
        <begin position="1"/>
        <end position="30"/>
    </location>
</feature>
<dbReference type="EMBL" id="MSFU01000008">
    <property type="protein sequence ID" value="PWY76708.1"/>
    <property type="molecule type" value="Genomic_DNA"/>
</dbReference>